<dbReference type="Proteomes" id="UP001053296">
    <property type="component" value="Chromosome"/>
</dbReference>
<evidence type="ECO:0000313" key="3">
    <source>
        <dbReference type="Proteomes" id="UP001053296"/>
    </source>
</evidence>
<reference evidence="2" key="1">
    <citation type="journal article" date="2022" name="Arch. Microbiol.">
        <title>Pseudodesulfovibrio sediminis sp. nov., a mesophilic and neutrophilic sulfate-reducing bacterium isolated from sediment of a brackish lake.</title>
        <authorList>
            <person name="Takahashi A."/>
            <person name="Kojima H."/>
            <person name="Watanabe M."/>
            <person name="Fukui M."/>
        </authorList>
    </citation>
    <scope>NUCLEOTIDE SEQUENCE</scope>
    <source>
        <strain evidence="2">SF6</strain>
    </source>
</reference>
<organism evidence="2 3">
    <name type="scientific">Pseudodesulfovibrio sediminis</name>
    <dbReference type="NCBI Taxonomy" id="2810563"/>
    <lineage>
        <taxon>Bacteria</taxon>
        <taxon>Pseudomonadati</taxon>
        <taxon>Thermodesulfobacteriota</taxon>
        <taxon>Desulfovibrionia</taxon>
        <taxon>Desulfovibrionales</taxon>
        <taxon>Desulfovibrionaceae</taxon>
    </lineage>
</organism>
<dbReference type="RefSeq" id="WP_229591508.1">
    <property type="nucleotide sequence ID" value="NZ_AP024485.1"/>
</dbReference>
<name>A0ABM7P9A4_9BACT</name>
<keyword evidence="1" id="KW-0175">Coiled coil</keyword>
<sequence>MLSFNTCFPVSIDATIDKLLLIGKTWRRNSPHSTINELIDLHFCSANECHIENNSESLHFQKHFYDQTEIGGIRHTVLEGDINWVTEIVGYKTKTSYWVSIKVFKESSLPLLDDHESKKPHIVKLIMKEMGVGFDGDVPVGDKPIFLKTGDEIIAQKAMGANLGCVMPTVYVSVRNTGKHNIKYNAIAERLSGMAHVLVEPSVQFSRNLRVKVDDINAYNGAVGIYWPGGTNRLYFVQRGKYINPNRVANDVCRVVRQALLSQRGIKKCTWFHLQEIKSKIKLSDLKKSGSNKLEEYINTFDEELEATKSELDLARREIEQLNTKLYTNTMSTPVPGTPALIKGNEDEKYQGETTDMLLEILEKQIHCCEVGTRRKDIIEDILSTNSCYGNRKKLLARLKETFKKYQKLDGKTRGELDRMAFSISEEGKHYKLNFKNDNRYTVVLPKTSSDYRAGLNTYSDLQKKMF</sequence>
<keyword evidence="3" id="KW-1185">Reference proteome</keyword>
<evidence type="ECO:0000256" key="1">
    <source>
        <dbReference type="SAM" id="Coils"/>
    </source>
</evidence>
<accession>A0ABM7P9A4</accession>
<gene>
    <name evidence="2" type="ORF">PSDVSF_27800</name>
</gene>
<protein>
    <submittedName>
        <fullName evidence="2">Uncharacterized protein</fullName>
    </submittedName>
</protein>
<feature type="coiled-coil region" evidence="1">
    <location>
        <begin position="298"/>
        <end position="325"/>
    </location>
</feature>
<dbReference type="EMBL" id="AP024485">
    <property type="protein sequence ID" value="BCS89538.1"/>
    <property type="molecule type" value="Genomic_DNA"/>
</dbReference>
<proteinExistence type="predicted"/>
<evidence type="ECO:0000313" key="2">
    <source>
        <dbReference type="EMBL" id="BCS89538.1"/>
    </source>
</evidence>